<feature type="domain" description="Nephrocystin 3-like N-terminal" evidence="4">
    <location>
        <begin position="36"/>
        <end position="201"/>
    </location>
</feature>
<feature type="non-terminal residue" evidence="5">
    <location>
        <position position="1"/>
    </location>
</feature>
<dbReference type="Pfam" id="PF24883">
    <property type="entry name" value="NPHP3_N"/>
    <property type="match status" value="1"/>
</dbReference>
<evidence type="ECO:0000313" key="5">
    <source>
        <dbReference type="EMBL" id="AFB35592.1"/>
    </source>
</evidence>
<sequence>NREDTNPSKNRAKILQCLYTSRYKSHRDRVPKPAEGTCTWVTEHQKYQDWSKKEASGLLWLSADPACGKSVTASFLVTHLESQRNATVCYFFFKDDNTEQKSAIFALCAILHQLFVQRKPLSKYAEEAFEAKGEKFAEEVDTLWDILAKAVAEGGCGDVICVVDALDECEEETLAPLIRRITCLPGSQTSNVPLKFLVTSRPYHRIEIELSSMGTTIRLKGENEIKSIITDVTRVIDEGIRNLELVWGNHGGLEYLRELLRSSADRTFLWVSLILELLRNSVDGSRAELIDIVSTAPASLDELYTKILSKSTDHDKARRVLNIVVAAARPLTLIEMNNALTVRRDYESMRVLQGDLYPRPETTVKNWCGLFVRVIDSKIYLVHQTAREFLIKGSLPGRGNWQYTLSPKDSNFIIADICISYLSREEFSGSPLAMDARGRISKEAVNDYLEKYSFLDYAVRHWADHFRDSQDNGMELFEFTRLICGAGSKHCLTWFQVYWFNIRRYHIFPKDFTHLMMASLLGQGTVVGRLLEEGGDLNARSRLYGTALNIAAVEGDEGITKRLLQKSVKAYFYGKGYNILHTKASMIPASCLLYAVVLLTRVLGHSKYVNCIRNIGQPSWLTAD</sequence>
<dbReference type="InterPro" id="IPR054471">
    <property type="entry name" value="GPIID_WHD"/>
</dbReference>
<evidence type="ECO:0000256" key="2">
    <source>
        <dbReference type="PROSITE-ProRule" id="PRU00023"/>
    </source>
</evidence>
<dbReference type="SUPFAM" id="SSF48403">
    <property type="entry name" value="Ankyrin repeat"/>
    <property type="match status" value="1"/>
</dbReference>
<dbReference type="Gene3D" id="3.40.50.300">
    <property type="entry name" value="P-loop containing nucleotide triphosphate hydrolases"/>
    <property type="match status" value="1"/>
</dbReference>
<organism evidence="5">
    <name type="scientific">Tuber melanosporum</name>
    <name type="common">Perigord truffle</name>
    <dbReference type="NCBI Taxonomy" id="39416"/>
    <lineage>
        <taxon>Eukaryota</taxon>
        <taxon>Fungi</taxon>
        <taxon>Dikarya</taxon>
        <taxon>Ascomycota</taxon>
        <taxon>Pezizomycotina</taxon>
        <taxon>Pezizomycetes</taxon>
        <taxon>Pezizales</taxon>
        <taxon>Tuberaceae</taxon>
        <taxon>Tuber</taxon>
    </lineage>
</organism>
<accession>H6VQS7</accession>
<feature type="domain" description="GPI inositol-deacylase winged helix" evidence="3">
    <location>
        <begin position="311"/>
        <end position="395"/>
    </location>
</feature>
<evidence type="ECO:0000259" key="4">
    <source>
        <dbReference type="Pfam" id="PF24883"/>
    </source>
</evidence>
<dbReference type="PROSITE" id="PS50088">
    <property type="entry name" value="ANK_REPEAT"/>
    <property type="match status" value="1"/>
</dbReference>
<dbReference type="PANTHER" id="PTHR10039">
    <property type="entry name" value="AMELOGENIN"/>
    <property type="match status" value="1"/>
</dbReference>
<proteinExistence type="evidence at transcript level"/>
<dbReference type="AlphaFoldDB" id="H6VQS7"/>
<dbReference type="InterPro" id="IPR036770">
    <property type="entry name" value="Ankyrin_rpt-contain_sf"/>
</dbReference>
<reference evidence="5" key="1">
    <citation type="journal article" date="2012" name="Fungal Biol.">
        <title>Self/nonself recognition in Tuber melanosporum is not mediated by a heterokaryon incompatibility system.</title>
        <authorList>
            <person name="Iotti M."/>
            <person name="Rubini A."/>
            <person name="Tisserant E."/>
            <person name="Kholer A."/>
            <person name="Paolocci F."/>
            <person name="Zambonelli A."/>
        </authorList>
    </citation>
    <scope>NUCLEOTIDE SEQUENCE</scope>
    <source>
        <strain evidence="5">Tme2</strain>
        <tissue evidence="5">Mycelium</tissue>
    </source>
</reference>
<dbReference type="EMBL" id="JN863109">
    <property type="protein sequence ID" value="AFB35592.1"/>
    <property type="molecule type" value="mRNA"/>
</dbReference>
<gene>
    <name evidence="5" type="primary">nank11a</name>
</gene>
<dbReference type="Pfam" id="PF22939">
    <property type="entry name" value="WHD_GPIID"/>
    <property type="match status" value="1"/>
</dbReference>
<keyword evidence="2" id="KW-0040">ANK repeat</keyword>
<dbReference type="InterPro" id="IPR027417">
    <property type="entry name" value="P-loop_NTPase"/>
</dbReference>
<protein>
    <submittedName>
        <fullName evidence="5">NACHT-ANK domain protein transcript variant 4</fullName>
    </submittedName>
</protein>
<dbReference type="InterPro" id="IPR002110">
    <property type="entry name" value="Ankyrin_rpt"/>
</dbReference>
<keyword evidence="1" id="KW-0677">Repeat</keyword>
<feature type="repeat" description="ANK" evidence="2">
    <location>
        <begin position="510"/>
        <end position="542"/>
    </location>
</feature>
<dbReference type="PANTHER" id="PTHR10039:SF14">
    <property type="entry name" value="NACHT DOMAIN-CONTAINING PROTEIN"/>
    <property type="match status" value="1"/>
</dbReference>
<evidence type="ECO:0000256" key="1">
    <source>
        <dbReference type="ARBA" id="ARBA00022737"/>
    </source>
</evidence>
<dbReference type="Gene3D" id="1.25.40.20">
    <property type="entry name" value="Ankyrin repeat-containing domain"/>
    <property type="match status" value="1"/>
</dbReference>
<name>H6VQS7_TUBME</name>
<dbReference type="InterPro" id="IPR056884">
    <property type="entry name" value="NPHP3-like_N"/>
</dbReference>
<evidence type="ECO:0000259" key="3">
    <source>
        <dbReference type="Pfam" id="PF22939"/>
    </source>
</evidence>